<dbReference type="GO" id="GO:0006491">
    <property type="term" value="P:N-glycan processing"/>
    <property type="evidence" value="ECO:0007669"/>
    <property type="project" value="TreeGrafter"/>
</dbReference>
<dbReference type="InterPro" id="IPR048395">
    <property type="entry name" value="Glyco_hydro_31_C"/>
</dbReference>
<dbReference type="AlphaFoldDB" id="A0A0C2CVC6"/>
<sequence>MEFSDDEASYDEDRQWMVGNAILVKPIVEPNAVQASLYLAGKREIWYDWETSRPRPSPGAVQNPATLKTIPMYQRGGDFANGTIYLDDGETYSYKKGEYAYWGIIFKK</sequence>
<name>A0A0C2CVC6_9BILA</name>
<dbReference type="InterPro" id="IPR013780">
    <property type="entry name" value="Glyco_hydro_b"/>
</dbReference>
<accession>A0A0C2CVC6</accession>
<dbReference type="PANTHER" id="PTHR22762:SF145">
    <property type="entry name" value="GLYCOSIDE HYDROLASE FAMILY 31 N-TERMINAL DOMAIN-CONTAINING PROTEIN"/>
    <property type="match status" value="1"/>
</dbReference>
<gene>
    <name evidence="2" type="ORF">ANCDUO_08893</name>
</gene>
<dbReference type="Pfam" id="PF21365">
    <property type="entry name" value="Glyco_hydro_31_3rd"/>
    <property type="match status" value="1"/>
</dbReference>
<dbReference type="Gene3D" id="2.60.40.1180">
    <property type="entry name" value="Golgi alpha-mannosidase II"/>
    <property type="match status" value="1"/>
</dbReference>
<protein>
    <recommendedName>
        <fullName evidence="1">Glycosyl hydrolase family 31 C-terminal domain-containing protein</fullName>
    </recommendedName>
</protein>
<dbReference type="GO" id="GO:0090599">
    <property type="term" value="F:alpha-glucosidase activity"/>
    <property type="evidence" value="ECO:0007669"/>
    <property type="project" value="TreeGrafter"/>
</dbReference>
<dbReference type="Proteomes" id="UP000054047">
    <property type="component" value="Unassembled WGS sequence"/>
</dbReference>
<dbReference type="OrthoDB" id="3237269at2759"/>
<dbReference type="SUPFAM" id="SSF51011">
    <property type="entry name" value="Glycosyl hydrolase domain"/>
    <property type="match status" value="1"/>
</dbReference>
<organism evidence="2 3">
    <name type="scientific">Ancylostoma duodenale</name>
    <dbReference type="NCBI Taxonomy" id="51022"/>
    <lineage>
        <taxon>Eukaryota</taxon>
        <taxon>Metazoa</taxon>
        <taxon>Ecdysozoa</taxon>
        <taxon>Nematoda</taxon>
        <taxon>Chromadorea</taxon>
        <taxon>Rhabditida</taxon>
        <taxon>Rhabditina</taxon>
        <taxon>Rhabditomorpha</taxon>
        <taxon>Strongyloidea</taxon>
        <taxon>Ancylostomatidae</taxon>
        <taxon>Ancylostomatinae</taxon>
        <taxon>Ancylostoma</taxon>
    </lineage>
</organism>
<reference evidence="2 3" key="1">
    <citation type="submission" date="2013-12" db="EMBL/GenBank/DDBJ databases">
        <title>Draft genome of the parsitic nematode Ancylostoma duodenale.</title>
        <authorList>
            <person name="Mitreva M."/>
        </authorList>
    </citation>
    <scope>NUCLEOTIDE SEQUENCE [LARGE SCALE GENOMIC DNA]</scope>
    <source>
        <strain evidence="2 3">Zhejiang</strain>
    </source>
</reference>
<evidence type="ECO:0000313" key="2">
    <source>
        <dbReference type="EMBL" id="KIH60843.1"/>
    </source>
</evidence>
<dbReference type="EMBL" id="KN730584">
    <property type="protein sequence ID" value="KIH60843.1"/>
    <property type="molecule type" value="Genomic_DNA"/>
</dbReference>
<dbReference type="PANTHER" id="PTHR22762">
    <property type="entry name" value="ALPHA-GLUCOSIDASE"/>
    <property type="match status" value="1"/>
</dbReference>
<keyword evidence="3" id="KW-1185">Reference proteome</keyword>
<proteinExistence type="predicted"/>
<feature type="domain" description="Glycosyl hydrolase family 31 C-terminal" evidence="1">
    <location>
        <begin position="1"/>
        <end position="77"/>
    </location>
</feature>
<evidence type="ECO:0000313" key="3">
    <source>
        <dbReference type="Proteomes" id="UP000054047"/>
    </source>
</evidence>
<evidence type="ECO:0000259" key="1">
    <source>
        <dbReference type="Pfam" id="PF21365"/>
    </source>
</evidence>